<dbReference type="AlphaFoldDB" id="A0AA85J228"/>
<evidence type="ECO:0000313" key="3">
    <source>
        <dbReference type="Proteomes" id="UP000050795"/>
    </source>
</evidence>
<dbReference type="PANTHER" id="PTHR19346:SF4">
    <property type="entry name" value="SUGAR PHOSPHATE TRANSPORTER DOMAIN-CONTAINING PROTEIN"/>
    <property type="match status" value="1"/>
</dbReference>
<keyword evidence="2" id="KW-1133">Transmembrane helix</keyword>
<feature type="transmembrane region" description="Helical" evidence="2">
    <location>
        <begin position="222"/>
        <end position="242"/>
    </location>
</feature>
<feature type="compositionally biased region" description="Polar residues" evidence="1">
    <location>
        <begin position="81"/>
        <end position="93"/>
    </location>
</feature>
<proteinExistence type="predicted"/>
<feature type="transmembrane region" description="Helical" evidence="2">
    <location>
        <begin position="419"/>
        <end position="437"/>
    </location>
</feature>
<dbReference type="InterPro" id="IPR026505">
    <property type="entry name" value="Solute_c_fam_35_mem_F3/F4"/>
</dbReference>
<feature type="transmembrane region" description="Helical" evidence="2">
    <location>
        <begin position="347"/>
        <end position="367"/>
    </location>
</feature>
<keyword evidence="2" id="KW-0472">Membrane</keyword>
<evidence type="ECO:0008006" key="5">
    <source>
        <dbReference type="Google" id="ProtNLM"/>
    </source>
</evidence>
<reference evidence="4" key="2">
    <citation type="submission" date="2023-11" db="UniProtKB">
        <authorList>
            <consortium name="WormBaseParasite"/>
        </authorList>
    </citation>
    <scope>IDENTIFICATION</scope>
</reference>
<dbReference type="WBParaSite" id="TREG1_136280.1">
    <property type="protein sequence ID" value="TREG1_136280.1"/>
    <property type="gene ID" value="TREG1_136280"/>
</dbReference>
<name>A0AA85J228_TRIRE</name>
<keyword evidence="2" id="KW-0812">Transmembrane</keyword>
<organism evidence="3 4">
    <name type="scientific">Trichobilharzia regenti</name>
    <name type="common">Nasal bird schistosome</name>
    <dbReference type="NCBI Taxonomy" id="157069"/>
    <lineage>
        <taxon>Eukaryota</taxon>
        <taxon>Metazoa</taxon>
        <taxon>Spiralia</taxon>
        <taxon>Lophotrochozoa</taxon>
        <taxon>Platyhelminthes</taxon>
        <taxon>Trematoda</taxon>
        <taxon>Digenea</taxon>
        <taxon>Strigeidida</taxon>
        <taxon>Schistosomatoidea</taxon>
        <taxon>Schistosomatidae</taxon>
        <taxon>Trichobilharzia</taxon>
    </lineage>
</organism>
<feature type="transmembrane region" description="Helical" evidence="2">
    <location>
        <begin position="469"/>
        <end position="491"/>
    </location>
</feature>
<feature type="transmembrane region" description="Helical" evidence="2">
    <location>
        <begin position="268"/>
        <end position="287"/>
    </location>
</feature>
<accession>A0AA85J228</accession>
<feature type="transmembrane region" description="Helical" evidence="2">
    <location>
        <begin position="293"/>
        <end position="315"/>
    </location>
</feature>
<feature type="transmembrane region" description="Helical" evidence="2">
    <location>
        <begin position="322"/>
        <end position="341"/>
    </location>
</feature>
<dbReference type="Proteomes" id="UP000050795">
    <property type="component" value="Unassembled WGS sequence"/>
</dbReference>
<feature type="compositionally biased region" description="Basic residues" evidence="1">
    <location>
        <begin position="94"/>
        <end position="108"/>
    </location>
</feature>
<evidence type="ECO:0000256" key="1">
    <source>
        <dbReference type="SAM" id="MobiDB-lite"/>
    </source>
</evidence>
<sequence>MEQLVLIAMLQLAEKRGMRSHLNPTHSSLSLQLENGSFLVSDTYTDNIQLDDLAAPNHGCLCFKLPPIRLKSRRLHHFYKESQSSETLEPNTLKSKHTRNSRKSHRHHDHDQQQQQQKHKNAVSCLPSELSNDQLTQQLRQENSTNKNSISSIKLEVPVLPFTTTNQSAQDDTEVKQNSQTTPNKVQLAVKRLYKQHKWKCIPTRKQNAGTCKSPSLASYSISFWLILIYPVYLIFTLLFRLETTNLNEMIMHHALTVASDQPKLMKVIARCSLLSSLWQIFIHCYIRSLRIVAPVDCAAITAVLPCFIYLLSWIIVHRRFCALRVIAFIMASSGVILNIYSDQIVMWYKCLTSLAIITFSLFTVILKRISNKPSFGQMACFYFALGLFNILVTWPIFVFTSILTSTEIITWKYLPWEYFIGIGVSYLSITISIDLSSRKSKRVIRAFQPLCALSICIAYELFWTKQKFIMSSVQISSLVLITIACLLNAFPTSWQKHIAKLLRKNRSPKSQPTTSKRSITLAQRSKTSVVMQSTGSTPVSSIQRTSLVPAGSTTMQTGVHNTAVSTTSMRPLSAESIQRGSIIHLIKGKS</sequence>
<protein>
    <recommendedName>
        <fullName evidence="5">EamA domain-containing protein</fullName>
    </recommendedName>
</protein>
<reference evidence="3" key="1">
    <citation type="submission" date="2022-06" db="EMBL/GenBank/DDBJ databases">
        <authorList>
            <person name="Berger JAMES D."/>
            <person name="Berger JAMES D."/>
        </authorList>
    </citation>
    <scope>NUCLEOTIDE SEQUENCE [LARGE SCALE GENOMIC DNA]</scope>
</reference>
<feature type="transmembrane region" description="Helical" evidence="2">
    <location>
        <begin position="379"/>
        <end position="399"/>
    </location>
</feature>
<evidence type="ECO:0000256" key="2">
    <source>
        <dbReference type="SAM" id="Phobius"/>
    </source>
</evidence>
<dbReference type="PANTHER" id="PTHR19346">
    <property type="entry name" value="SUGAR PHOSPHATE TRANSPORTER DOMAIN-CONTAINING PROTEIN"/>
    <property type="match status" value="1"/>
</dbReference>
<evidence type="ECO:0000313" key="4">
    <source>
        <dbReference type="WBParaSite" id="TREG1_136280.1"/>
    </source>
</evidence>
<feature type="region of interest" description="Disordered" evidence="1">
    <location>
        <begin position="81"/>
        <end position="124"/>
    </location>
</feature>
<keyword evidence="3" id="KW-1185">Reference proteome</keyword>
<feature type="transmembrane region" description="Helical" evidence="2">
    <location>
        <begin position="444"/>
        <end position="463"/>
    </location>
</feature>